<keyword evidence="1" id="KW-0677">Repeat</keyword>
<dbReference type="InterPro" id="IPR011990">
    <property type="entry name" value="TPR-like_helical_dom_sf"/>
</dbReference>
<dbReference type="AlphaFoldDB" id="A0A919UJ13"/>
<name>A0A919UJ13_9ACTN</name>
<evidence type="ECO:0000313" key="4">
    <source>
        <dbReference type="EMBL" id="GIG52198.1"/>
    </source>
</evidence>
<comment type="caution">
    <text evidence="4">The sequence shown here is derived from an EMBL/GenBank/DDBJ whole genome shotgun (WGS) entry which is preliminary data.</text>
</comment>
<evidence type="ECO:0000259" key="3">
    <source>
        <dbReference type="Pfam" id="PF24883"/>
    </source>
</evidence>
<feature type="domain" description="Nephrocystin 3-like N-terminal" evidence="3">
    <location>
        <begin position="51"/>
        <end position="162"/>
    </location>
</feature>
<dbReference type="RefSeq" id="WP_203853795.1">
    <property type="nucleotide sequence ID" value="NZ_BAAAVW010000038.1"/>
</dbReference>
<evidence type="ECO:0000256" key="2">
    <source>
        <dbReference type="SAM" id="MobiDB-lite"/>
    </source>
</evidence>
<keyword evidence="5" id="KW-1185">Reference proteome</keyword>
<dbReference type="Proteomes" id="UP000660611">
    <property type="component" value="Unassembled WGS sequence"/>
</dbReference>
<reference evidence="4" key="1">
    <citation type="submission" date="2021-01" db="EMBL/GenBank/DDBJ databases">
        <title>Whole genome shotgun sequence of Dactylosporangium siamense NBRC 106093.</title>
        <authorList>
            <person name="Komaki H."/>
            <person name="Tamura T."/>
        </authorList>
    </citation>
    <scope>NUCLEOTIDE SEQUENCE</scope>
    <source>
        <strain evidence="4">NBRC 106093</strain>
    </source>
</reference>
<gene>
    <name evidence="4" type="ORF">Dsi01nite_102390</name>
</gene>
<sequence>MFHGPVDVRAYVSATPSVPRSAYLRQVARIAPPVLRGRQSELAALTAFCTDADAAPYVWWRADAWAGKSALLSWFVLHPPAGVRVVSFFISSRFAGQSDRTAFTEVVLEQLATLLHEPLPALLTDATREAHLLDLLARAARHCRGQGQRLVLVVDGLDEDQELAAGPHGHSIAALLPAQPPAGIRVVVSGRPNPRLPSDVPAGHPLRDRQVIRDLAASPHAAVQRDEARRELHRLLHGTVLEQDLLGLLVTARGGLRAADLAELTGTEHWQVEERLAGSSARTFSPRPGLWRAEETVYVLAHDGLQEQAVMYLADRLDGYRRRLHGWAETRRSRGWRDGPPEYLLRGYFELLRAGGELSRMLVWATDAARHEWMLRATGGDAAALTEIAVVNTRALDESPPDLVALTRLAFHRNRLSSRNEGMPRALPVVWAVLGEPDRAEAKARSIGPPDRMAQALASVAIAVADAGDVERAAAVAETITDASERDRAMAGIVNALAVSGDVERAEALARTAIQPDPTRRSRERRRAAVPPPAPGPLTRAALPPVAAALVRAGDLDRALALVGAHPQLVEALADTGDVERAEAVAAAITEPAGRAEAMTAVAVALTRSGRADRALLLVDSHVSGLARVAVALADAGDAGTARLVAERAVAALALSLNDRQPTSALVAVADAMTRTGGGDRVLGLAQLIPDNDQKITMQLAVAAALASAGDAERAETVARAVPTPSWWSGTHTRTPPESDEAALFADYGNPHGAARWAGMMARVVAALGRTGDVDRARSLSGAARNPGQQAQILTALAHALAVAGRTDVARAVALDAETTTHTSNPTIRSLQLFQFAQALVQIGDVERAVAIAPQIDKDFRKYVLADIAVATARSGDADAAERAMRQVKERGLRARTLADVAVALAQAGNVDAAREAADRAEALAPTIRYPFQRVWALTETAVAFAHVGDPGHAIAVVDRIDSRRRRPRALVEVVDALMEAGDQAAARDTARHAGAVARSVESRERQAEALAWAAAAMARADDLAAAVQVARQAVSALPDKPKGLAQAEALATAAVVFGQAGDTRRAEKAARRAALAADETGDPEKRAEALTAAAVAYAKLGLRHRAEALAGTVTDDRERIDTLIELADAIPDHAAELLGRALQRGTWIYSIGGIARHCPAAVTAVADDLGI</sequence>
<evidence type="ECO:0000256" key="1">
    <source>
        <dbReference type="ARBA" id="ARBA00022737"/>
    </source>
</evidence>
<accession>A0A919UJ13</accession>
<dbReference type="Pfam" id="PF24883">
    <property type="entry name" value="NPHP3_N"/>
    <property type="match status" value="1"/>
</dbReference>
<organism evidence="4 5">
    <name type="scientific">Dactylosporangium siamense</name>
    <dbReference type="NCBI Taxonomy" id="685454"/>
    <lineage>
        <taxon>Bacteria</taxon>
        <taxon>Bacillati</taxon>
        <taxon>Actinomycetota</taxon>
        <taxon>Actinomycetes</taxon>
        <taxon>Micromonosporales</taxon>
        <taxon>Micromonosporaceae</taxon>
        <taxon>Dactylosporangium</taxon>
    </lineage>
</organism>
<proteinExistence type="predicted"/>
<feature type="region of interest" description="Disordered" evidence="2">
    <location>
        <begin position="514"/>
        <end position="539"/>
    </location>
</feature>
<dbReference type="SUPFAM" id="SSF48452">
    <property type="entry name" value="TPR-like"/>
    <property type="match status" value="2"/>
</dbReference>
<protein>
    <recommendedName>
        <fullName evidence="3">Nephrocystin 3-like N-terminal domain-containing protein</fullName>
    </recommendedName>
</protein>
<dbReference type="InterPro" id="IPR056884">
    <property type="entry name" value="NPHP3-like_N"/>
</dbReference>
<dbReference type="Gene3D" id="1.25.40.10">
    <property type="entry name" value="Tetratricopeptide repeat domain"/>
    <property type="match status" value="6"/>
</dbReference>
<evidence type="ECO:0000313" key="5">
    <source>
        <dbReference type="Proteomes" id="UP000660611"/>
    </source>
</evidence>
<dbReference type="EMBL" id="BONQ01000172">
    <property type="protein sequence ID" value="GIG52198.1"/>
    <property type="molecule type" value="Genomic_DNA"/>
</dbReference>